<keyword evidence="3 7" id="KW-0812">Transmembrane</keyword>
<evidence type="ECO:0000313" key="10">
    <source>
        <dbReference type="EMBL" id="MEO1773256.1"/>
    </source>
</evidence>
<feature type="transmembrane region" description="Helical" evidence="7">
    <location>
        <begin position="373"/>
        <end position="393"/>
    </location>
</feature>
<evidence type="ECO:0000256" key="2">
    <source>
        <dbReference type="ARBA" id="ARBA00022475"/>
    </source>
</evidence>
<reference evidence="10 11" key="2">
    <citation type="submission" date="2024-02" db="EMBL/GenBank/DDBJ databases">
        <title>The Genome Sequence of Enterococcus sp. DIV0159.</title>
        <authorList>
            <person name="Earl A."/>
            <person name="Manson A."/>
            <person name="Gilmore M."/>
            <person name="Sanders J."/>
            <person name="Shea T."/>
            <person name="Howe W."/>
            <person name="Livny J."/>
            <person name="Cuomo C."/>
            <person name="Neafsey D."/>
            <person name="Birren B."/>
        </authorList>
    </citation>
    <scope>NUCLEOTIDE SEQUENCE [LARGE SCALE GENOMIC DNA]</scope>
    <source>
        <strain evidence="10 11">665A</strain>
    </source>
</reference>
<feature type="transmembrane region" description="Helical" evidence="7">
    <location>
        <begin position="335"/>
        <end position="361"/>
    </location>
</feature>
<evidence type="ECO:0008006" key="12">
    <source>
        <dbReference type="Google" id="ProtNLM"/>
    </source>
</evidence>
<dbReference type="PANTHER" id="PTHR30572">
    <property type="entry name" value="MEMBRANE COMPONENT OF TRANSPORTER-RELATED"/>
    <property type="match status" value="1"/>
</dbReference>
<dbReference type="Pfam" id="PF02687">
    <property type="entry name" value="FtsX"/>
    <property type="match status" value="1"/>
</dbReference>
<proteinExistence type="inferred from homology"/>
<keyword evidence="5 7" id="KW-0472">Membrane</keyword>
<feature type="domain" description="MacB-like periplasmic core" evidence="9">
    <location>
        <begin position="25"/>
        <end position="250"/>
    </location>
</feature>
<feature type="transmembrane region" description="Helical" evidence="7">
    <location>
        <begin position="26"/>
        <end position="46"/>
    </location>
</feature>
<protein>
    <recommendedName>
        <fullName evidence="12">Permease</fullName>
    </recommendedName>
</protein>
<feature type="transmembrane region" description="Helical" evidence="7">
    <location>
        <begin position="280"/>
        <end position="308"/>
    </location>
</feature>
<keyword evidence="11" id="KW-1185">Reference proteome</keyword>
<accession>A0ABV0EX66</accession>
<dbReference type="InterPro" id="IPR003838">
    <property type="entry name" value="ABC3_permease_C"/>
</dbReference>
<keyword evidence="4 7" id="KW-1133">Transmembrane helix</keyword>
<gene>
    <name evidence="10" type="ORF">JZO67_005240</name>
</gene>
<dbReference type="InterPro" id="IPR025857">
    <property type="entry name" value="MacB_PCD"/>
</dbReference>
<dbReference type="InterPro" id="IPR050250">
    <property type="entry name" value="Macrolide_Exporter_MacB"/>
</dbReference>
<evidence type="ECO:0000256" key="4">
    <source>
        <dbReference type="ARBA" id="ARBA00022989"/>
    </source>
</evidence>
<comment type="similarity">
    <text evidence="6">Belongs to the ABC-4 integral membrane protein family.</text>
</comment>
<keyword evidence="2" id="KW-1003">Cell membrane</keyword>
<sequence length="408" mass="44842">MVKLLRISEIWKTSLKAIGKNKRRSFLTMIGLIIGVSAVITVFSIGRAFEQYSSELLGLDSFDNSIGYSFTPKNEDFTENGLDAFTQEDMSRLETLDGVESVDYYDQTENGTKYAEQPIKDVGNTSRTNSFKLLKAEGTPVLYGRPILESDHINENRAVVIDEVTAKAINEKEPQSLIGKSISIGGHLFKVVGIMAERQPGPIVVSQDSSVTAEIPESSYERFFKSEKHDMISVNMKQTVNAEEVSKNAENMLKEQGVWRDFGNYATEDMTSQVDTLRTLLTSITLLISVIGGISLFISGIGVMNMIYISVSERTKEIGVRRAMGATKGNIMKQFLLEGVTLTLLGGTIGYLFGMLFGVLVSMITPLSVKPDLFTVLLAAGLSVVVGIIFSWLPAKNAAKKDIVTLLR</sequence>
<evidence type="ECO:0000256" key="5">
    <source>
        <dbReference type="ARBA" id="ARBA00023136"/>
    </source>
</evidence>
<organism evidence="10 11">
    <name type="scientific">Candidatus Enterococcus ferrettii</name>
    <dbReference type="NCBI Taxonomy" id="2815324"/>
    <lineage>
        <taxon>Bacteria</taxon>
        <taxon>Bacillati</taxon>
        <taxon>Bacillota</taxon>
        <taxon>Bacilli</taxon>
        <taxon>Lactobacillales</taxon>
        <taxon>Enterococcaceae</taxon>
        <taxon>Enterococcus</taxon>
    </lineage>
</organism>
<evidence type="ECO:0000313" key="11">
    <source>
        <dbReference type="Proteomes" id="UP000664357"/>
    </source>
</evidence>
<comment type="subcellular location">
    <subcellularLocation>
        <location evidence="1">Cell membrane</location>
        <topology evidence="1">Multi-pass membrane protein</topology>
    </subcellularLocation>
</comment>
<name>A0ABV0EX66_9ENTE</name>
<evidence type="ECO:0000259" key="8">
    <source>
        <dbReference type="Pfam" id="PF02687"/>
    </source>
</evidence>
<evidence type="ECO:0000256" key="1">
    <source>
        <dbReference type="ARBA" id="ARBA00004651"/>
    </source>
</evidence>
<dbReference type="Proteomes" id="UP000664357">
    <property type="component" value="Unassembled WGS sequence"/>
</dbReference>
<evidence type="ECO:0000256" key="3">
    <source>
        <dbReference type="ARBA" id="ARBA00022692"/>
    </source>
</evidence>
<dbReference type="EMBL" id="JAFREL020000008">
    <property type="protein sequence ID" value="MEO1773256.1"/>
    <property type="molecule type" value="Genomic_DNA"/>
</dbReference>
<evidence type="ECO:0000259" key="9">
    <source>
        <dbReference type="Pfam" id="PF12704"/>
    </source>
</evidence>
<feature type="domain" description="ABC3 transporter permease C-terminal" evidence="8">
    <location>
        <begin position="290"/>
        <end position="402"/>
    </location>
</feature>
<comment type="caution">
    <text evidence="10">The sequence shown here is derived from an EMBL/GenBank/DDBJ whole genome shotgun (WGS) entry which is preliminary data.</text>
</comment>
<evidence type="ECO:0000256" key="6">
    <source>
        <dbReference type="ARBA" id="ARBA00038076"/>
    </source>
</evidence>
<dbReference type="Pfam" id="PF12704">
    <property type="entry name" value="MacB_PCD"/>
    <property type="match status" value="1"/>
</dbReference>
<dbReference type="PANTHER" id="PTHR30572:SF4">
    <property type="entry name" value="ABC TRANSPORTER PERMEASE YTRF"/>
    <property type="match status" value="1"/>
</dbReference>
<reference evidence="10 11" key="1">
    <citation type="submission" date="2021-03" db="EMBL/GenBank/DDBJ databases">
        <authorList>
            <person name="Gilmore M.S."/>
            <person name="Schwartzman J."/>
            <person name="Van Tyne D."/>
            <person name="Martin M."/>
            <person name="Earl A.M."/>
            <person name="Manson A.L."/>
            <person name="Straub T."/>
            <person name="Salamzade R."/>
            <person name="Saavedra J."/>
            <person name="Lebreton F."/>
            <person name="Prichula J."/>
            <person name="Schaufler K."/>
            <person name="Gaca A."/>
            <person name="Sgardioli B."/>
            <person name="Wagenaar J."/>
            <person name="Strong T."/>
        </authorList>
    </citation>
    <scope>NUCLEOTIDE SEQUENCE [LARGE SCALE GENOMIC DNA]</scope>
    <source>
        <strain evidence="10 11">665A</strain>
    </source>
</reference>
<evidence type="ECO:0000256" key="7">
    <source>
        <dbReference type="SAM" id="Phobius"/>
    </source>
</evidence>